<dbReference type="InterPro" id="IPR003779">
    <property type="entry name" value="CMD-like"/>
</dbReference>
<comment type="caution">
    <text evidence="2">The sequence shown here is derived from an EMBL/GenBank/DDBJ whole genome shotgun (WGS) entry which is preliminary data.</text>
</comment>
<name>A0A370FXR6_GLULI</name>
<dbReference type="EMBL" id="QQAW01000010">
    <property type="protein sequence ID" value="RDI36411.1"/>
    <property type="molecule type" value="Genomic_DNA"/>
</dbReference>
<protein>
    <submittedName>
        <fullName evidence="2">4-carboxymuconolactone decarboxylase</fullName>
    </submittedName>
</protein>
<evidence type="ECO:0000313" key="2">
    <source>
        <dbReference type="EMBL" id="RDI36411.1"/>
    </source>
</evidence>
<gene>
    <name evidence="2" type="ORF">C7453_11078</name>
</gene>
<dbReference type="InterPro" id="IPR029032">
    <property type="entry name" value="AhpD-like"/>
</dbReference>
<dbReference type="SUPFAM" id="SSF69118">
    <property type="entry name" value="AhpD-like"/>
    <property type="match status" value="1"/>
</dbReference>
<evidence type="ECO:0000259" key="1">
    <source>
        <dbReference type="Pfam" id="PF02627"/>
    </source>
</evidence>
<evidence type="ECO:0000313" key="3">
    <source>
        <dbReference type="Proteomes" id="UP000254958"/>
    </source>
</evidence>
<dbReference type="Gene3D" id="1.20.1290.10">
    <property type="entry name" value="AhpD-like"/>
    <property type="match status" value="1"/>
</dbReference>
<accession>A0A370FXR6</accession>
<dbReference type="Pfam" id="PF02627">
    <property type="entry name" value="CMD"/>
    <property type="match status" value="1"/>
</dbReference>
<dbReference type="GO" id="GO:0051920">
    <property type="term" value="F:peroxiredoxin activity"/>
    <property type="evidence" value="ECO:0007669"/>
    <property type="project" value="InterPro"/>
</dbReference>
<keyword evidence="3" id="KW-1185">Reference proteome</keyword>
<sequence>MVPACSGRPAFVPVPEVLQPLTERENAPLSDTLSTARRAFGDIAPDLADYTDQVLFGDVWERPGLAPRERCIVTISSLISLYRTNELGFHIRKALATGVSRAEIVEIITHLAFYAGWPAASTAVAIARSVFDEQKD</sequence>
<dbReference type="PANTHER" id="PTHR33570:SF9">
    <property type="entry name" value="BLL4600 PROTEIN"/>
    <property type="match status" value="1"/>
</dbReference>
<proteinExistence type="predicted"/>
<dbReference type="InterPro" id="IPR052512">
    <property type="entry name" value="4CMD/NDH-1_regulator"/>
</dbReference>
<dbReference type="Proteomes" id="UP000254958">
    <property type="component" value="Unassembled WGS sequence"/>
</dbReference>
<feature type="domain" description="Carboxymuconolactone decarboxylase-like" evidence="1">
    <location>
        <begin position="45"/>
        <end position="128"/>
    </location>
</feature>
<reference evidence="2 3" key="1">
    <citation type="submission" date="2018-07" db="EMBL/GenBank/DDBJ databases">
        <title>Genomic Encyclopedia of Type Strains, Phase IV (KMG-IV): sequencing the most valuable type-strain genomes for metagenomic binning, comparative biology and taxonomic classification.</title>
        <authorList>
            <person name="Goeker M."/>
        </authorList>
    </citation>
    <scope>NUCLEOTIDE SEQUENCE [LARGE SCALE GENOMIC DNA]</scope>
    <source>
        <strain evidence="2 3">DSM 5603</strain>
    </source>
</reference>
<dbReference type="PANTHER" id="PTHR33570">
    <property type="entry name" value="4-CARBOXYMUCONOLACTONE DECARBOXYLASE FAMILY PROTEIN"/>
    <property type="match status" value="1"/>
</dbReference>
<dbReference type="AlphaFoldDB" id="A0A370FXR6"/>
<organism evidence="2 3">
    <name type="scientific">Gluconacetobacter liquefaciens</name>
    <name type="common">Acetobacter liquefaciens</name>
    <dbReference type="NCBI Taxonomy" id="89584"/>
    <lineage>
        <taxon>Bacteria</taxon>
        <taxon>Pseudomonadati</taxon>
        <taxon>Pseudomonadota</taxon>
        <taxon>Alphaproteobacteria</taxon>
        <taxon>Acetobacterales</taxon>
        <taxon>Acetobacteraceae</taxon>
        <taxon>Gluconacetobacter</taxon>
    </lineage>
</organism>